<dbReference type="EMBL" id="HACG01017198">
    <property type="protein sequence ID" value="CEK64063.1"/>
    <property type="molecule type" value="Transcribed_RNA"/>
</dbReference>
<feature type="compositionally biased region" description="Basic and acidic residues" evidence="1">
    <location>
        <begin position="64"/>
        <end position="74"/>
    </location>
</feature>
<organism evidence="2">
    <name type="scientific">Arion vulgaris</name>
    <dbReference type="NCBI Taxonomy" id="1028688"/>
    <lineage>
        <taxon>Eukaryota</taxon>
        <taxon>Metazoa</taxon>
        <taxon>Spiralia</taxon>
        <taxon>Lophotrochozoa</taxon>
        <taxon>Mollusca</taxon>
        <taxon>Gastropoda</taxon>
        <taxon>Heterobranchia</taxon>
        <taxon>Euthyneura</taxon>
        <taxon>Panpulmonata</taxon>
        <taxon>Eupulmonata</taxon>
        <taxon>Stylommatophora</taxon>
        <taxon>Helicina</taxon>
        <taxon>Arionoidea</taxon>
        <taxon>Arionidae</taxon>
        <taxon>Arion</taxon>
    </lineage>
</organism>
<dbReference type="InterPro" id="IPR052429">
    <property type="entry name" value="BAH_domain_protein"/>
</dbReference>
<sequence>LPPDFPIVEYEPDPLEVLPKRKQRTMSDTSDTRKSLDKEPSASKHSKANDDVDSDGDEDDDENKSDAADSDDFRGPGIFVPCEPWRWVGKCSRRLGLKGKAKKIFYKAITRGKQTIKVGDCCFCIQR</sequence>
<feature type="region of interest" description="Disordered" evidence="1">
    <location>
        <begin position="1"/>
        <end position="78"/>
    </location>
</feature>
<feature type="compositionally biased region" description="Basic and acidic residues" evidence="1">
    <location>
        <begin position="30"/>
        <end position="50"/>
    </location>
</feature>
<dbReference type="AlphaFoldDB" id="A0A0B6Z6B1"/>
<proteinExistence type="predicted"/>
<reference evidence="2" key="1">
    <citation type="submission" date="2014-12" db="EMBL/GenBank/DDBJ databases">
        <title>Insight into the proteome of Arion vulgaris.</title>
        <authorList>
            <person name="Aradska J."/>
            <person name="Bulat T."/>
            <person name="Smidak R."/>
            <person name="Sarate P."/>
            <person name="Gangsoo J."/>
            <person name="Sialana F."/>
            <person name="Bilban M."/>
            <person name="Lubec G."/>
        </authorList>
    </citation>
    <scope>NUCLEOTIDE SEQUENCE</scope>
    <source>
        <tissue evidence="2">Skin</tissue>
    </source>
</reference>
<dbReference type="PANTHER" id="PTHR12505:SF24">
    <property type="entry name" value="PROTEIN WINGED EYE"/>
    <property type="match status" value="1"/>
</dbReference>
<dbReference type="PANTHER" id="PTHR12505">
    <property type="entry name" value="PHD FINGER TRANSCRIPTION FACTOR"/>
    <property type="match status" value="1"/>
</dbReference>
<feature type="non-terminal residue" evidence="2">
    <location>
        <position position="1"/>
    </location>
</feature>
<feature type="compositionally biased region" description="Acidic residues" evidence="1">
    <location>
        <begin position="51"/>
        <end position="63"/>
    </location>
</feature>
<accession>A0A0B6Z6B1</accession>
<name>A0A0B6Z6B1_9EUPU</name>
<protein>
    <submittedName>
        <fullName evidence="2">Uncharacterized protein</fullName>
    </submittedName>
</protein>
<gene>
    <name evidence="2" type="primary">ORF50507</name>
</gene>
<evidence type="ECO:0000256" key="1">
    <source>
        <dbReference type="SAM" id="MobiDB-lite"/>
    </source>
</evidence>
<evidence type="ECO:0000313" key="2">
    <source>
        <dbReference type="EMBL" id="CEK64063.1"/>
    </source>
</evidence>